<evidence type="ECO:0000313" key="2">
    <source>
        <dbReference type="EnsemblMetazoa" id="CLYHEMP015201.1"/>
    </source>
</evidence>
<dbReference type="InterPro" id="IPR007889">
    <property type="entry name" value="HTH_Psq"/>
</dbReference>
<dbReference type="AlphaFoldDB" id="A0A7M5WZ09"/>
<sequence length="110" mass="12494">MGRTYKRKLESKANRQYNPAKLERAIHAVKSNAMKCGPAAKHYGVPYTTLYNKVKGTYSLKPGGQPRLSQATEEFLAGLVVDMAEWKIPMQPIDLRLLVQEYLNRQNVVD</sequence>
<dbReference type="InterPro" id="IPR009057">
    <property type="entry name" value="Homeodomain-like_sf"/>
</dbReference>
<dbReference type="Pfam" id="PF05225">
    <property type="entry name" value="HTH_psq"/>
    <property type="match status" value="1"/>
</dbReference>
<reference evidence="2" key="1">
    <citation type="submission" date="2021-01" db="UniProtKB">
        <authorList>
            <consortium name="EnsemblMetazoa"/>
        </authorList>
    </citation>
    <scope>IDENTIFICATION</scope>
</reference>
<dbReference type="Proteomes" id="UP000594262">
    <property type="component" value="Unplaced"/>
</dbReference>
<protein>
    <recommendedName>
        <fullName evidence="1">HTH psq-type domain-containing protein</fullName>
    </recommendedName>
</protein>
<dbReference type="EnsemblMetazoa" id="CLYHEMT015201.1">
    <property type="protein sequence ID" value="CLYHEMP015201.1"/>
    <property type="gene ID" value="CLYHEMG015201"/>
</dbReference>
<dbReference type="Gene3D" id="1.10.10.60">
    <property type="entry name" value="Homeodomain-like"/>
    <property type="match status" value="1"/>
</dbReference>
<dbReference type="GO" id="GO:0003677">
    <property type="term" value="F:DNA binding"/>
    <property type="evidence" value="ECO:0007669"/>
    <property type="project" value="InterPro"/>
</dbReference>
<keyword evidence="3" id="KW-1185">Reference proteome</keyword>
<accession>A0A7M5WZ09</accession>
<organism evidence="2 3">
    <name type="scientific">Clytia hemisphaerica</name>
    <dbReference type="NCBI Taxonomy" id="252671"/>
    <lineage>
        <taxon>Eukaryota</taxon>
        <taxon>Metazoa</taxon>
        <taxon>Cnidaria</taxon>
        <taxon>Hydrozoa</taxon>
        <taxon>Hydroidolina</taxon>
        <taxon>Leptothecata</taxon>
        <taxon>Obeliida</taxon>
        <taxon>Clytiidae</taxon>
        <taxon>Clytia</taxon>
    </lineage>
</organism>
<name>A0A7M5WZ09_9CNID</name>
<dbReference type="SUPFAM" id="SSF46689">
    <property type="entry name" value="Homeodomain-like"/>
    <property type="match status" value="1"/>
</dbReference>
<feature type="domain" description="HTH psq-type" evidence="1">
    <location>
        <begin position="19"/>
        <end position="61"/>
    </location>
</feature>
<evidence type="ECO:0000259" key="1">
    <source>
        <dbReference type="Pfam" id="PF05225"/>
    </source>
</evidence>
<proteinExistence type="predicted"/>
<evidence type="ECO:0000313" key="3">
    <source>
        <dbReference type="Proteomes" id="UP000594262"/>
    </source>
</evidence>
<dbReference type="OrthoDB" id="10072016at2759"/>